<dbReference type="InterPro" id="IPR017846">
    <property type="entry name" value="Nict_dMeBzImd_PRibTrfase_bact"/>
</dbReference>
<dbReference type="CDD" id="cd02439">
    <property type="entry name" value="DMB-PRT_CobT"/>
    <property type="match status" value="1"/>
</dbReference>
<evidence type="ECO:0000256" key="8">
    <source>
        <dbReference type="ARBA" id="ARBA00030686"/>
    </source>
</evidence>
<evidence type="ECO:0000313" key="11">
    <source>
        <dbReference type="EMBL" id="OGH04991.1"/>
    </source>
</evidence>
<keyword evidence="6 10" id="KW-0328">Glycosyltransferase</keyword>
<feature type="active site" description="Proton acceptor" evidence="10">
    <location>
        <position position="319"/>
    </location>
</feature>
<dbReference type="GO" id="GO:0008939">
    <property type="term" value="F:nicotinate-nucleotide-dimethylbenzimidazole phosphoribosyltransferase activity"/>
    <property type="evidence" value="ECO:0007669"/>
    <property type="project" value="UniProtKB-UniRule"/>
</dbReference>
<dbReference type="AlphaFoldDB" id="A0A1F6H3N5"/>
<dbReference type="EC" id="2.4.2.21" evidence="3 10"/>
<evidence type="ECO:0000256" key="7">
    <source>
        <dbReference type="ARBA" id="ARBA00022679"/>
    </source>
</evidence>
<dbReference type="InterPro" id="IPR036087">
    <property type="entry name" value="Nict_dMeBzImd_PRibTrfase_sf"/>
</dbReference>
<evidence type="ECO:0000256" key="10">
    <source>
        <dbReference type="HAMAP-Rule" id="MF_00230"/>
    </source>
</evidence>
<dbReference type="Proteomes" id="UP000177583">
    <property type="component" value="Unassembled WGS sequence"/>
</dbReference>
<dbReference type="SUPFAM" id="SSF52733">
    <property type="entry name" value="Nicotinate mononucleotide:5,6-dimethylbenzimidazole phosphoribosyltransferase (CobT)"/>
    <property type="match status" value="1"/>
</dbReference>
<evidence type="ECO:0000256" key="6">
    <source>
        <dbReference type="ARBA" id="ARBA00022676"/>
    </source>
</evidence>
<proteinExistence type="inferred from homology"/>
<dbReference type="NCBIfam" id="NF000996">
    <property type="entry name" value="PRK00105.1"/>
    <property type="match status" value="1"/>
</dbReference>
<dbReference type="PANTHER" id="PTHR43463:SF1">
    <property type="entry name" value="NICOTINATE-NUCLEOTIDE--DIMETHYLBENZIMIDAZOLE PHOSPHORIBOSYLTRANSFERASE"/>
    <property type="match status" value="1"/>
</dbReference>
<dbReference type="FunFam" id="3.40.50.10210:FF:000001">
    <property type="entry name" value="Nicotinate-nucleotide--dimethylbenzimidazole phosphoribosyltransferase"/>
    <property type="match status" value="1"/>
</dbReference>
<dbReference type="PANTHER" id="PTHR43463">
    <property type="entry name" value="NICOTINATE-NUCLEOTIDE--DIMETHYLBENZIMIDAZOLE PHOSPHORIBOSYLTRANSFERASE"/>
    <property type="match status" value="1"/>
</dbReference>
<accession>A0A1F6H3N5</accession>
<comment type="caution">
    <text evidence="11">The sequence shown here is derived from an EMBL/GenBank/DDBJ whole genome shotgun (WGS) entry which is preliminary data.</text>
</comment>
<dbReference type="HAMAP" id="MF_00230">
    <property type="entry name" value="CobT"/>
    <property type="match status" value="1"/>
</dbReference>
<comment type="function">
    <text evidence="10">Catalyzes the synthesis of alpha-ribazole-5'-phosphate from nicotinate mononucleotide (NAMN) and 5,6-dimethylbenzimidazole (DMB).</text>
</comment>
<protein>
    <recommendedName>
        <fullName evidence="4 10">Nicotinate-nucleotide--dimethylbenzimidazole phosphoribosyltransferase</fullName>
        <shortName evidence="10">NN:DBI PRT</shortName>
        <ecNumber evidence="3 10">2.4.2.21</ecNumber>
    </recommendedName>
    <alternativeName>
        <fullName evidence="8 10">N(1)-alpha-phosphoribosyltransferase</fullName>
    </alternativeName>
</protein>
<name>A0A1F6H3N5_9PROT</name>
<keyword evidence="7 10" id="KW-0808">Transferase</keyword>
<dbReference type="Pfam" id="PF02277">
    <property type="entry name" value="DBI_PRT"/>
    <property type="match status" value="1"/>
</dbReference>
<comment type="similarity">
    <text evidence="2 10">Belongs to the CobT family.</text>
</comment>
<evidence type="ECO:0000256" key="3">
    <source>
        <dbReference type="ARBA" id="ARBA00011991"/>
    </source>
</evidence>
<evidence type="ECO:0000256" key="1">
    <source>
        <dbReference type="ARBA" id="ARBA00005049"/>
    </source>
</evidence>
<dbReference type="GO" id="GO:0009236">
    <property type="term" value="P:cobalamin biosynthetic process"/>
    <property type="evidence" value="ECO:0007669"/>
    <property type="project" value="UniProtKB-UniRule"/>
</dbReference>
<keyword evidence="5 10" id="KW-0169">Cobalamin biosynthesis</keyword>
<comment type="catalytic activity">
    <reaction evidence="9 10">
        <text>5,6-dimethylbenzimidazole + nicotinate beta-D-ribonucleotide = alpha-ribazole 5'-phosphate + nicotinate + H(+)</text>
        <dbReference type="Rhea" id="RHEA:11196"/>
        <dbReference type="ChEBI" id="CHEBI:15378"/>
        <dbReference type="ChEBI" id="CHEBI:15890"/>
        <dbReference type="ChEBI" id="CHEBI:32544"/>
        <dbReference type="ChEBI" id="CHEBI:57502"/>
        <dbReference type="ChEBI" id="CHEBI:57918"/>
        <dbReference type="EC" id="2.4.2.21"/>
    </reaction>
</comment>
<reference evidence="11 12" key="1">
    <citation type="journal article" date="2016" name="Nat. Commun.">
        <title>Thousands of microbial genomes shed light on interconnected biogeochemical processes in an aquifer system.</title>
        <authorList>
            <person name="Anantharaman K."/>
            <person name="Brown C.T."/>
            <person name="Hug L.A."/>
            <person name="Sharon I."/>
            <person name="Castelle C.J."/>
            <person name="Probst A.J."/>
            <person name="Thomas B.C."/>
            <person name="Singh A."/>
            <person name="Wilkins M.J."/>
            <person name="Karaoz U."/>
            <person name="Brodie E.L."/>
            <person name="Williams K.H."/>
            <person name="Hubbard S.S."/>
            <person name="Banfield J.F."/>
        </authorList>
    </citation>
    <scope>NUCLEOTIDE SEQUENCE [LARGE SCALE GENOMIC DNA]</scope>
</reference>
<sequence length="358" mass="37359">MNQKLKDWLARIEPLGSELTPALLAHQNDLTKPQGALGRLEEVAVWLGRVQNSLLLQSQKKRIYCFAGDHGVVEEGVSAYPKEVTPQMVGNMLAGGAAINQLAQAAQAELWVVDLGVDAELAPHPKLVQKKVAKGTANLAQGPAMTLEQVQAAIWVGIELAQTSHQEGVHLLGTGEMGIGNSTSAAALICAYLKLRPEAVVGRGTGVNDQGLKHKTQVVARALDLHQQALDNPLETLAALGGLEIAGITGLVLGAAALKIAVVVDGFISSAGALAAIALKPEVKDYLIFSHLSAETGHQAFAQALGVRPLVNLDLRLGEGTGAALAFGLIEGAVACHNQMATFSGASVSRKVEALLKH</sequence>
<gene>
    <name evidence="10" type="primary">cobT</name>
    <name evidence="11" type="ORF">A2557_08445</name>
</gene>
<dbReference type="Gene3D" id="1.10.1610.10">
    <property type="match status" value="1"/>
</dbReference>
<dbReference type="Gene3D" id="3.40.50.10210">
    <property type="match status" value="1"/>
</dbReference>
<dbReference type="NCBIfam" id="TIGR03160">
    <property type="entry name" value="cobT_DBIPRT"/>
    <property type="match status" value="1"/>
</dbReference>
<dbReference type="InterPro" id="IPR003200">
    <property type="entry name" value="Nict_dMeBzImd_PRibTrfase"/>
</dbReference>
<dbReference type="EMBL" id="MFNF01000001">
    <property type="protein sequence ID" value="OGH04991.1"/>
    <property type="molecule type" value="Genomic_DNA"/>
</dbReference>
<evidence type="ECO:0000313" key="12">
    <source>
        <dbReference type="Proteomes" id="UP000177583"/>
    </source>
</evidence>
<evidence type="ECO:0000256" key="5">
    <source>
        <dbReference type="ARBA" id="ARBA00022573"/>
    </source>
</evidence>
<evidence type="ECO:0000256" key="4">
    <source>
        <dbReference type="ARBA" id="ARBA00015486"/>
    </source>
</evidence>
<comment type="pathway">
    <text evidence="1 10">Nucleoside biosynthesis; alpha-ribazole biosynthesis; alpha-ribazole from 5,6-dimethylbenzimidazole: step 1/2.</text>
</comment>
<evidence type="ECO:0000256" key="9">
    <source>
        <dbReference type="ARBA" id="ARBA00047340"/>
    </source>
</evidence>
<dbReference type="InterPro" id="IPR023195">
    <property type="entry name" value="Nict_dMeBzImd_PRibTrfase_N"/>
</dbReference>
<dbReference type="UniPathway" id="UPA00061">
    <property type="reaction ID" value="UER00516"/>
</dbReference>
<organism evidence="11 12">
    <name type="scientific">Candidatus Lambdaproteobacteria bacterium RIFOXYD2_FULL_56_26</name>
    <dbReference type="NCBI Taxonomy" id="1817773"/>
    <lineage>
        <taxon>Bacteria</taxon>
        <taxon>Pseudomonadati</taxon>
        <taxon>Pseudomonadota</taxon>
        <taxon>Candidatus Lambdaproteobacteria</taxon>
    </lineage>
</organism>
<evidence type="ECO:0000256" key="2">
    <source>
        <dbReference type="ARBA" id="ARBA00007110"/>
    </source>
</evidence>